<dbReference type="GO" id="GO:0030008">
    <property type="term" value="C:TRAPP complex"/>
    <property type="evidence" value="ECO:0007669"/>
    <property type="project" value="TreeGrafter"/>
</dbReference>
<evidence type="ECO:0000256" key="2">
    <source>
        <dbReference type="SAM" id="MobiDB-lite"/>
    </source>
</evidence>
<dbReference type="STRING" id="6183.A0A5K4F2Z7"/>
<dbReference type="Proteomes" id="UP000008854">
    <property type="component" value="Unassembled WGS sequence"/>
</dbReference>
<keyword evidence="3" id="KW-1185">Reference proteome</keyword>
<reference evidence="3" key="1">
    <citation type="journal article" date="2012" name="PLoS Negl. Trop. Dis.">
        <title>A systematically improved high quality genome and transcriptome of the human blood fluke Schistosoma mansoni.</title>
        <authorList>
            <person name="Protasio A.V."/>
            <person name="Tsai I.J."/>
            <person name="Babbage A."/>
            <person name="Nichol S."/>
            <person name="Hunt M."/>
            <person name="Aslett M.A."/>
            <person name="De Silva N."/>
            <person name="Velarde G.S."/>
            <person name="Anderson T.J."/>
            <person name="Clark R.C."/>
            <person name="Davidson C."/>
            <person name="Dillon G.P."/>
            <person name="Holroyd N.E."/>
            <person name="LoVerde P.T."/>
            <person name="Lloyd C."/>
            <person name="McQuillan J."/>
            <person name="Oliveira G."/>
            <person name="Otto T.D."/>
            <person name="Parker-Manuel S.J."/>
            <person name="Quail M.A."/>
            <person name="Wilson R.A."/>
            <person name="Zerlotini A."/>
            <person name="Dunne D.W."/>
            <person name="Berriman M."/>
        </authorList>
    </citation>
    <scope>NUCLEOTIDE SEQUENCE [LARGE SCALE GENOMIC DNA]</scope>
    <source>
        <strain evidence="3">Puerto Rican</strain>
    </source>
</reference>
<dbReference type="Pfam" id="PF14559">
    <property type="entry name" value="TPR_19"/>
    <property type="match status" value="1"/>
</dbReference>
<dbReference type="AlphaFoldDB" id="A0A5K4F2Z7"/>
<dbReference type="SUPFAM" id="SSF48452">
    <property type="entry name" value="TPR-like"/>
    <property type="match status" value="1"/>
</dbReference>
<evidence type="ECO:0000313" key="4">
    <source>
        <dbReference type="WBParaSite" id="Smp_247890.1"/>
    </source>
</evidence>
<dbReference type="GO" id="GO:0005794">
    <property type="term" value="C:Golgi apparatus"/>
    <property type="evidence" value="ECO:0007669"/>
    <property type="project" value="TreeGrafter"/>
</dbReference>
<dbReference type="InterPro" id="IPR011990">
    <property type="entry name" value="TPR-like_helical_dom_sf"/>
</dbReference>
<evidence type="ECO:0000256" key="1">
    <source>
        <dbReference type="PROSITE-ProRule" id="PRU00339"/>
    </source>
</evidence>
<dbReference type="WBParaSite" id="Smp_247890.1">
    <property type="protein sequence ID" value="Smp_247890.1"/>
    <property type="gene ID" value="Smp_247890"/>
</dbReference>
<feature type="compositionally biased region" description="Polar residues" evidence="2">
    <location>
        <begin position="68"/>
        <end position="88"/>
    </location>
</feature>
<sequence length="573" mass="64353">MNTNCRQGKVEVIGKYTYHSLLSESSRNVYPQLSNGQKVEKDSQAQSHSILSNYFTEEITDDPFGSVCDSSANESTESTDNPGISNCAQLEPKQDVTSLNRLRQRDAWLPSESTQKALLSPSPKNKLVEIKPILMGNDYEIGGSGSDSAFDPFYYLLAQYTSDEPNVNAIRRAPSIELRSQSGDDLKKLINNGWYTCALNLTYRILSAAGFKNEETEAILSPYTAQIWLSRLALLVRTQNYELAEHEFATFNNMEAPNFYFEYSPQRYPERAGSIIPFSLRLIHAELPSHLNRTNEALDRLYYLLAIIGRIQSNLEKGFREDGSISEPDLVYRQASLNLWTARKIRVLSSCLSIFLHKLDYQSALNIVRQLTHLCSDDQVVLRGFCSLLGRVHLQFGDLQTAKAFFDRSLSNAEFPLDDKLQLLILQNFQNALLSIGKGEYEEAKKLFETVLQLDPTNVAAANNLAICSLYVGRLSESIEALEDLTTTGLTSQPINNLDVLTTASKNTGLFTSFMFNTRCRRFCLHDVMVSNLAVLYEVESDLATLKKVSLLKKLVAISGEPVHISSFKLSMK</sequence>
<dbReference type="PROSITE" id="PS50005">
    <property type="entry name" value="TPR"/>
    <property type="match status" value="1"/>
</dbReference>
<evidence type="ECO:0000313" key="3">
    <source>
        <dbReference type="Proteomes" id="UP000008854"/>
    </source>
</evidence>
<dbReference type="FunCoup" id="A0A5K4F2Z7">
    <property type="interactions" value="1286"/>
</dbReference>
<feature type="region of interest" description="Disordered" evidence="2">
    <location>
        <begin position="65"/>
        <end position="88"/>
    </location>
</feature>
<dbReference type="InterPro" id="IPR019734">
    <property type="entry name" value="TPR_rpt"/>
</dbReference>
<feature type="repeat" description="TPR" evidence="1">
    <location>
        <begin position="425"/>
        <end position="458"/>
    </location>
</feature>
<accession>A0A5K4F2Z7</accession>
<dbReference type="Gene3D" id="1.25.40.10">
    <property type="entry name" value="Tetratricopeptide repeat domain"/>
    <property type="match status" value="1"/>
</dbReference>
<name>A0A5K4F2Z7_SCHMA</name>
<reference evidence="4" key="2">
    <citation type="submission" date="2019-11" db="UniProtKB">
        <authorList>
            <consortium name="WormBaseParasite"/>
        </authorList>
    </citation>
    <scope>IDENTIFICATION</scope>
    <source>
        <strain evidence="4">Puerto Rican</strain>
    </source>
</reference>
<dbReference type="PANTHER" id="PTHR21581">
    <property type="entry name" value="D-ALANYL-D-ALANINE CARBOXYPEPTIDASE"/>
    <property type="match status" value="1"/>
</dbReference>
<dbReference type="PANTHER" id="PTHR21581:SF6">
    <property type="entry name" value="TRAFFICKING PROTEIN PARTICLE COMPLEX SUBUNIT 12"/>
    <property type="match status" value="1"/>
</dbReference>
<organism evidence="3 4">
    <name type="scientific">Schistosoma mansoni</name>
    <name type="common">Blood fluke</name>
    <dbReference type="NCBI Taxonomy" id="6183"/>
    <lineage>
        <taxon>Eukaryota</taxon>
        <taxon>Metazoa</taxon>
        <taxon>Spiralia</taxon>
        <taxon>Lophotrochozoa</taxon>
        <taxon>Platyhelminthes</taxon>
        <taxon>Trematoda</taxon>
        <taxon>Digenea</taxon>
        <taxon>Strigeidida</taxon>
        <taxon>Schistosomatoidea</taxon>
        <taxon>Schistosomatidae</taxon>
        <taxon>Schistosoma</taxon>
    </lineage>
</organism>
<dbReference type="InParanoid" id="A0A5K4F2Z7"/>
<proteinExistence type="predicted"/>
<protein>
    <submittedName>
        <fullName evidence="4">TPR_REGION domain-containing protein</fullName>
    </submittedName>
</protein>
<keyword evidence="1" id="KW-0802">TPR repeat</keyword>